<dbReference type="Gene3D" id="3.90.79.10">
    <property type="entry name" value="Nucleoside Triphosphate Pyrophosphohydrolase"/>
    <property type="match status" value="1"/>
</dbReference>
<feature type="domain" description="Large ribosomal subunit protein mL46 N-terminal" evidence="1">
    <location>
        <begin position="9"/>
        <end position="105"/>
    </location>
</feature>
<dbReference type="PANTHER" id="PTHR13124">
    <property type="entry name" value="39S RIBOSOMAL PROTEIN L46, MITOCHONDRIAL PRECURSOR-RELATED"/>
    <property type="match status" value="1"/>
</dbReference>
<evidence type="ECO:0000313" key="3">
    <source>
        <dbReference type="Proteomes" id="UP001159427"/>
    </source>
</evidence>
<dbReference type="InterPro" id="IPR040008">
    <property type="entry name" value="Ribosomal_mL46"/>
</dbReference>
<dbReference type="PANTHER" id="PTHR13124:SF12">
    <property type="entry name" value="LARGE RIBOSOMAL SUBUNIT PROTEIN ML46"/>
    <property type="match status" value="1"/>
</dbReference>
<dbReference type="Pfam" id="PF11788">
    <property type="entry name" value="MRP-L46"/>
    <property type="match status" value="1"/>
</dbReference>
<accession>A0ABN8S756</accession>
<reference evidence="2 3" key="1">
    <citation type="submission" date="2022-05" db="EMBL/GenBank/DDBJ databases">
        <authorList>
            <consortium name="Genoscope - CEA"/>
            <person name="William W."/>
        </authorList>
    </citation>
    <scope>NUCLEOTIDE SEQUENCE [LARGE SCALE GENOMIC DNA]</scope>
</reference>
<feature type="non-terminal residue" evidence="2">
    <location>
        <position position="187"/>
    </location>
</feature>
<proteinExistence type="predicted"/>
<organism evidence="2 3">
    <name type="scientific">Porites evermanni</name>
    <dbReference type="NCBI Taxonomy" id="104178"/>
    <lineage>
        <taxon>Eukaryota</taxon>
        <taxon>Metazoa</taxon>
        <taxon>Cnidaria</taxon>
        <taxon>Anthozoa</taxon>
        <taxon>Hexacorallia</taxon>
        <taxon>Scleractinia</taxon>
        <taxon>Fungiina</taxon>
        <taxon>Poritidae</taxon>
        <taxon>Porites</taxon>
    </lineage>
</organism>
<dbReference type="InterPro" id="IPR021757">
    <property type="entry name" value="Ribosomal_mL46_N"/>
</dbReference>
<evidence type="ECO:0000313" key="2">
    <source>
        <dbReference type="EMBL" id="CAH3186027.1"/>
    </source>
</evidence>
<dbReference type="Proteomes" id="UP001159427">
    <property type="component" value="Unassembled WGS sequence"/>
</dbReference>
<evidence type="ECO:0000259" key="1">
    <source>
        <dbReference type="Pfam" id="PF11788"/>
    </source>
</evidence>
<comment type="caution">
    <text evidence="2">The sequence shown here is derived from an EMBL/GenBank/DDBJ whole genome shotgun (WGS) entry which is preliminary data.</text>
</comment>
<sequence>MQVQDKNPRIFTAVCVQRSPVVTKMKSHLEVAYQKFQDQLELEHSALSEDEVQLEEFLQRKKKLKDDDDENMTIGIFEADRKEFEEEQEEEGKKFVPADRCTESDKVNDLRSLQRKLGETLILFVKKQKDSETWEALHAEVTNTNETLQQVASKSLSEICGTDLSVQFLNNAPIAVIKNYKNKGNKV</sequence>
<gene>
    <name evidence="2" type="ORF">PEVE_00016594</name>
</gene>
<protein>
    <recommendedName>
        <fullName evidence="1">Large ribosomal subunit protein mL46 N-terminal domain-containing protein</fullName>
    </recommendedName>
</protein>
<name>A0ABN8S756_9CNID</name>
<keyword evidence="3" id="KW-1185">Reference proteome</keyword>
<dbReference type="EMBL" id="CALNXI010002302">
    <property type="protein sequence ID" value="CAH3186027.1"/>
    <property type="molecule type" value="Genomic_DNA"/>
</dbReference>